<dbReference type="GO" id="GO:0017056">
    <property type="term" value="F:structural constituent of nuclear pore"/>
    <property type="evidence" value="ECO:0007669"/>
    <property type="project" value="InterPro"/>
</dbReference>
<name>A0A9P1I2I5_9PELO</name>
<proteinExistence type="predicted"/>
<dbReference type="EMBL" id="CANHGI010000001">
    <property type="protein sequence ID" value="CAI5437546.1"/>
    <property type="molecule type" value="Genomic_DNA"/>
</dbReference>
<reference evidence="1" key="1">
    <citation type="submission" date="2022-11" db="EMBL/GenBank/DDBJ databases">
        <authorList>
            <person name="Kikuchi T."/>
        </authorList>
    </citation>
    <scope>NUCLEOTIDE SEQUENCE</scope>
    <source>
        <strain evidence="1">PS1010</strain>
    </source>
</reference>
<gene>
    <name evidence="1" type="ORF">CAMP_LOCUS183</name>
</gene>
<dbReference type="AlphaFoldDB" id="A0A9P1I2I5"/>
<evidence type="ECO:0000313" key="2">
    <source>
        <dbReference type="Proteomes" id="UP001152747"/>
    </source>
</evidence>
<dbReference type="InterPro" id="IPR025574">
    <property type="entry name" value="Nucleoporin_FG_rpt"/>
</dbReference>
<accession>A0A9P1I2I5</accession>
<dbReference type="GO" id="GO:0006405">
    <property type="term" value="P:RNA export from nucleus"/>
    <property type="evidence" value="ECO:0007669"/>
    <property type="project" value="TreeGrafter"/>
</dbReference>
<dbReference type="OrthoDB" id="5873702at2759"/>
<dbReference type="InterPro" id="IPR026010">
    <property type="entry name" value="NSP1/NUP62"/>
</dbReference>
<dbReference type="GO" id="GO:0005543">
    <property type="term" value="F:phospholipid binding"/>
    <property type="evidence" value="ECO:0007669"/>
    <property type="project" value="TreeGrafter"/>
</dbReference>
<evidence type="ECO:0000313" key="1">
    <source>
        <dbReference type="EMBL" id="CAI5437546.1"/>
    </source>
</evidence>
<organism evidence="1 2">
    <name type="scientific">Caenorhabditis angaria</name>
    <dbReference type="NCBI Taxonomy" id="860376"/>
    <lineage>
        <taxon>Eukaryota</taxon>
        <taxon>Metazoa</taxon>
        <taxon>Ecdysozoa</taxon>
        <taxon>Nematoda</taxon>
        <taxon>Chromadorea</taxon>
        <taxon>Rhabditida</taxon>
        <taxon>Rhabditina</taxon>
        <taxon>Rhabditomorpha</taxon>
        <taxon>Rhabditoidea</taxon>
        <taxon>Rhabditidae</taxon>
        <taxon>Peloderinae</taxon>
        <taxon>Caenorhabditis</taxon>
    </lineage>
</organism>
<keyword evidence="2" id="KW-1185">Reference proteome</keyword>
<comment type="caution">
    <text evidence="1">The sequence shown here is derived from an EMBL/GenBank/DDBJ whole genome shotgun (WGS) entry which is preliminary data.</text>
</comment>
<dbReference type="GO" id="GO:0044613">
    <property type="term" value="C:nuclear pore central transport channel"/>
    <property type="evidence" value="ECO:0007669"/>
    <property type="project" value="TreeGrafter"/>
</dbReference>
<dbReference type="Pfam" id="PF13634">
    <property type="entry name" value="Nucleoporin_FG"/>
    <property type="match status" value="3"/>
</dbReference>
<dbReference type="PANTHER" id="PTHR12084">
    <property type="entry name" value="NUCLEAR PORE GLYCOPROTEIN P62-RELATED"/>
    <property type="match status" value="1"/>
</dbReference>
<dbReference type="PANTHER" id="PTHR12084:SF0">
    <property type="entry name" value="NUCLEAR PORE GLYCOPROTEIN P62"/>
    <property type="match status" value="1"/>
</dbReference>
<protein>
    <submittedName>
        <fullName evidence="1">Uncharacterized protein</fullName>
    </submittedName>
</protein>
<sequence>MSLFGSSASGAGGSILSGTSAKPGGLFGTSTTTTASAPLFGATTTTTSAATTGGLFGTTSTTAAPAGGLFGSTAAPATSTAAPAATGSLFGTTATTTTAAPTTGGLFGSAAPAATPSLFGAAPAAAATTTTGGSLFGAAKPAGGLFGATAAAPAAASTGVSLFGTPTTSTANVTLGLGGTQQKLATGTIGATSTTLTAGGEKEAVKDGEIAGAAQIRELLPLIEASLKKNREIMEDVENTTIDTSPISIDEMIDKTRTWINESRRNIREASDMATYVATLVSDDKQFLDTAKKLQDASTTSNQTTLCNTIKSHLFELTNNYDAQMLQMQKRVEGIHSKFERLLNGESALTMSELDEMFKRCDKSYATAQYHIHETGREIEALKNVLIEQGYTHLRKSYQQPFSNITNSSTNEGAEFFPSQSSLAVIGSSLRAAPQTTAPITTGLGLGTTGGLFGSTGGGTSLFGSTTANTATKPLFGATSSAGTTGGSLFGNLTTSATSTTAPATTGASLFGAKPTATSTVTNNSSGLLFSMKK</sequence>
<dbReference type="Proteomes" id="UP001152747">
    <property type="component" value="Unassembled WGS sequence"/>
</dbReference>
<dbReference type="GO" id="GO:0006606">
    <property type="term" value="P:protein import into nucleus"/>
    <property type="evidence" value="ECO:0007669"/>
    <property type="project" value="TreeGrafter"/>
</dbReference>